<name>A0A2A2LI19_9BILA</name>
<dbReference type="STRING" id="2018661.A0A2A2LI19"/>
<keyword evidence="2" id="KW-0732">Signal</keyword>
<evidence type="ECO:0000256" key="2">
    <source>
        <dbReference type="SAM" id="SignalP"/>
    </source>
</evidence>
<feature type="chain" id="PRO_5012200841" evidence="2">
    <location>
        <begin position="25"/>
        <end position="159"/>
    </location>
</feature>
<organism evidence="3 4">
    <name type="scientific">Diploscapter pachys</name>
    <dbReference type="NCBI Taxonomy" id="2018661"/>
    <lineage>
        <taxon>Eukaryota</taxon>
        <taxon>Metazoa</taxon>
        <taxon>Ecdysozoa</taxon>
        <taxon>Nematoda</taxon>
        <taxon>Chromadorea</taxon>
        <taxon>Rhabditida</taxon>
        <taxon>Rhabditina</taxon>
        <taxon>Rhabditomorpha</taxon>
        <taxon>Rhabditoidea</taxon>
        <taxon>Rhabditidae</taxon>
        <taxon>Diploscapter</taxon>
    </lineage>
</organism>
<dbReference type="Proteomes" id="UP000218231">
    <property type="component" value="Unassembled WGS sequence"/>
</dbReference>
<comment type="caution">
    <text evidence="3">The sequence shown here is derived from an EMBL/GenBank/DDBJ whole genome shotgun (WGS) entry which is preliminary data.</text>
</comment>
<feature type="region of interest" description="Disordered" evidence="1">
    <location>
        <begin position="138"/>
        <end position="159"/>
    </location>
</feature>
<feature type="signal peptide" evidence="2">
    <location>
        <begin position="1"/>
        <end position="24"/>
    </location>
</feature>
<accession>A0A2A2LI19</accession>
<evidence type="ECO:0000313" key="3">
    <source>
        <dbReference type="EMBL" id="PAV85824.1"/>
    </source>
</evidence>
<dbReference type="OrthoDB" id="5850233at2759"/>
<dbReference type="AlphaFoldDB" id="A0A2A2LI19"/>
<dbReference type="EMBL" id="LIAE01006722">
    <property type="protein sequence ID" value="PAV85824.1"/>
    <property type="molecule type" value="Genomic_DNA"/>
</dbReference>
<evidence type="ECO:0000313" key="4">
    <source>
        <dbReference type="Proteomes" id="UP000218231"/>
    </source>
</evidence>
<reference evidence="3 4" key="1">
    <citation type="journal article" date="2017" name="Curr. Biol.">
        <title>Genome architecture and evolution of a unichromosomal asexual nematode.</title>
        <authorList>
            <person name="Fradin H."/>
            <person name="Zegar C."/>
            <person name="Gutwein M."/>
            <person name="Lucas J."/>
            <person name="Kovtun M."/>
            <person name="Corcoran D."/>
            <person name="Baugh L.R."/>
            <person name="Kiontke K."/>
            <person name="Gunsalus K."/>
            <person name="Fitch D.H."/>
            <person name="Piano F."/>
        </authorList>
    </citation>
    <scope>NUCLEOTIDE SEQUENCE [LARGE SCALE GENOMIC DNA]</scope>
    <source>
        <strain evidence="3">PF1309</strain>
    </source>
</reference>
<gene>
    <name evidence="3" type="ORF">WR25_11349</name>
</gene>
<sequence>MRQQLFTMILAFVVQYFLIAICAAYPQPPFTQTKGIHKRSFDMLDNSGFSFGGTFGKRAFDRLDDSAFGLVKRSIAKRAFDRLDSGDFGLRRKRAFDRLSDSDFGLMKRSIPADADSFREELVNELASSIQALRRAREFEDAHGEPPQPFVVVQYDDEP</sequence>
<keyword evidence="4" id="KW-1185">Reference proteome</keyword>
<evidence type="ECO:0000256" key="1">
    <source>
        <dbReference type="SAM" id="MobiDB-lite"/>
    </source>
</evidence>
<proteinExistence type="predicted"/>
<protein>
    <submittedName>
        <fullName evidence="3">Uncharacterized protein</fullName>
    </submittedName>
</protein>